<evidence type="ECO:0000256" key="1">
    <source>
        <dbReference type="ARBA" id="ARBA00009183"/>
    </source>
</evidence>
<evidence type="ECO:0000313" key="6">
    <source>
        <dbReference type="EMBL" id="OMO88036.1"/>
    </source>
</evidence>
<comment type="similarity">
    <text evidence="1 5">Belongs to the FMO family.</text>
</comment>
<dbReference type="GO" id="GO:0050661">
    <property type="term" value="F:NADP binding"/>
    <property type="evidence" value="ECO:0007669"/>
    <property type="project" value="InterPro"/>
</dbReference>
<dbReference type="GO" id="GO:0050660">
    <property type="term" value="F:flavin adenine dinucleotide binding"/>
    <property type="evidence" value="ECO:0007669"/>
    <property type="project" value="InterPro"/>
</dbReference>
<evidence type="ECO:0000256" key="3">
    <source>
        <dbReference type="ARBA" id="ARBA00022827"/>
    </source>
</evidence>
<reference evidence="6 7" key="1">
    <citation type="submission" date="2013-09" db="EMBL/GenBank/DDBJ databases">
        <title>Corchorus capsularis genome sequencing.</title>
        <authorList>
            <person name="Alam M."/>
            <person name="Haque M.S."/>
            <person name="Islam M.S."/>
            <person name="Emdad E.M."/>
            <person name="Islam M.M."/>
            <person name="Ahmed B."/>
            <person name="Halim A."/>
            <person name="Hossen Q.M.M."/>
            <person name="Hossain M.Z."/>
            <person name="Ahmed R."/>
            <person name="Khan M.M."/>
            <person name="Islam R."/>
            <person name="Rashid M.M."/>
            <person name="Khan S.A."/>
            <person name="Rahman M.S."/>
            <person name="Alam M."/>
        </authorList>
    </citation>
    <scope>NUCLEOTIDE SEQUENCE [LARGE SCALE GENOMIC DNA]</scope>
    <source>
        <strain evidence="7">cv. CVL-1</strain>
        <tissue evidence="6">Whole seedling</tissue>
    </source>
</reference>
<dbReference type="EC" id="1.-.-.-" evidence="5"/>
<keyword evidence="3 5" id="KW-0274">FAD</keyword>
<dbReference type="EMBL" id="AWWV01009097">
    <property type="protein sequence ID" value="OMO88036.1"/>
    <property type="molecule type" value="Genomic_DNA"/>
</dbReference>
<comment type="cofactor">
    <cofactor evidence="5">
        <name>FAD</name>
        <dbReference type="ChEBI" id="CHEBI:57692"/>
    </cofactor>
</comment>
<evidence type="ECO:0000256" key="5">
    <source>
        <dbReference type="RuleBase" id="RU361177"/>
    </source>
</evidence>
<dbReference type="InterPro" id="IPR050346">
    <property type="entry name" value="FMO-like"/>
</dbReference>
<dbReference type="Gramene" id="OMO88036">
    <property type="protein sequence ID" value="OMO88036"/>
    <property type="gene ID" value="CCACVL1_08578"/>
</dbReference>
<evidence type="ECO:0000313" key="7">
    <source>
        <dbReference type="Proteomes" id="UP000188268"/>
    </source>
</evidence>
<dbReference type="InterPro" id="IPR036188">
    <property type="entry name" value="FAD/NAD-bd_sf"/>
</dbReference>
<keyword evidence="7" id="KW-1185">Reference proteome</keyword>
<dbReference type="InterPro" id="IPR020946">
    <property type="entry name" value="Flavin_mOase-like"/>
</dbReference>
<keyword evidence="2 5" id="KW-0285">Flavoprotein</keyword>
<dbReference type="GO" id="GO:0004499">
    <property type="term" value="F:N,N-dimethylaniline monooxygenase activity"/>
    <property type="evidence" value="ECO:0007669"/>
    <property type="project" value="InterPro"/>
</dbReference>
<protein>
    <recommendedName>
        <fullName evidence="5">Flavin-containing monooxygenase</fullName>
        <ecNumber evidence="5">1.-.-.-</ecNumber>
    </recommendedName>
</protein>
<accession>A0A1R3IZR6</accession>
<proteinExistence type="inferred from homology"/>
<dbReference type="OrthoDB" id="66881at2759"/>
<dbReference type="AlphaFoldDB" id="A0A1R3IZR6"/>
<dbReference type="PANTHER" id="PTHR23023">
    <property type="entry name" value="DIMETHYLANILINE MONOOXYGENASE"/>
    <property type="match status" value="1"/>
</dbReference>
<name>A0A1R3IZR6_COCAP</name>
<dbReference type="Gene3D" id="3.50.50.60">
    <property type="entry name" value="FAD/NAD(P)-binding domain"/>
    <property type="match status" value="1"/>
</dbReference>
<keyword evidence="4 5" id="KW-0560">Oxidoreductase</keyword>
<dbReference type="PROSITE" id="PS51257">
    <property type="entry name" value="PROKAR_LIPOPROTEIN"/>
    <property type="match status" value="1"/>
</dbReference>
<dbReference type="Proteomes" id="UP000188268">
    <property type="component" value="Unassembled WGS sequence"/>
</dbReference>
<keyword evidence="5 6" id="KW-0503">Monooxygenase</keyword>
<dbReference type="Pfam" id="PF00743">
    <property type="entry name" value="FMO-like"/>
    <property type="match status" value="1"/>
</dbReference>
<dbReference type="STRING" id="210143.A0A1R3IZR6"/>
<organism evidence="6 7">
    <name type="scientific">Corchorus capsularis</name>
    <name type="common">Jute</name>
    <dbReference type="NCBI Taxonomy" id="210143"/>
    <lineage>
        <taxon>Eukaryota</taxon>
        <taxon>Viridiplantae</taxon>
        <taxon>Streptophyta</taxon>
        <taxon>Embryophyta</taxon>
        <taxon>Tracheophyta</taxon>
        <taxon>Spermatophyta</taxon>
        <taxon>Magnoliopsida</taxon>
        <taxon>eudicotyledons</taxon>
        <taxon>Gunneridae</taxon>
        <taxon>Pentapetalae</taxon>
        <taxon>rosids</taxon>
        <taxon>malvids</taxon>
        <taxon>Malvales</taxon>
        <taxon>Malvaceae</taxon>
        <taxon>Grewioideae</taxon>
        <taxon>Apeibeae</taxon>
        <taxon>Corchorus</taxon>
    </lineage>
</organism>
<dbReference type="SUPFAM" id="SSF51905">
    <property type="entry name" value="FAD/NAD(P)-binding domain"/>
    <property type="match status" value="1"/>
</dbReference>
<evidence type="ECO:0000256" key="4">
    <source>
        <dbReference type="ARBA" id="ARBA00023002"/>
    </source>
</evidence>
<comment type="caution">
    <text evidence="6">The sequence shown here is derived from an EMBL/GenBank/DDBJ whole genome shotgun (WGS) entry which is preliminary data.</text>
</comment>
<gene>
    <name evidence="6" type="ORF">CCACVL1_08578</name>
</gene>
<sequence>MENRVAIVGAGVSGLLACKYTLEKGFRPVVFEADETVGGVWAHTLDSTKLQNIRDAYRFSDFPWPCSVKDVFPSHSQVMEYLQSYALHFGLSSYIKFNSKVLSIDYVGESYEELGSWHGLPGPCIGNPEFTECIEALMSQRDARAHVRSNLMRPVMMLPTLVPFCAALMSLEVLG</sequence>
<evidence type="ECO:0000256" key="2">
    <source>
        <dbReference type="ARBA" id="ARBA00022630"/>
    </source>
</evidence>